<sequence length="470" mass="52446">MDRYVVPIEPSSANPKPILRPRWKRTSIELNGCIESKYKREMSGLLVQSYSQIGVFSHLYHIDGRPCQTHMNRIMWFAGLDHQGPSRRHGVSALEFDNQGIYLASVTKSGCLMVHDFESLYCQSNVTSPWWKEDETKHLLHIYTNRRLDSVRWNPANQDEVACTSLKSCEILIYDIGYVSSDPVEILTKRPSVTIHGSDIVRGFSDVAFTSDDSRVFASDTYGSINVWDRRSSKFPSVELTTNSHNALNSIQLNVENQIVYGAGKQGMIYMWDLRGGRTSAAFQNHKEAYHPPMASVKVSSLLEKIKSLKAQSDIVPKDIHSINLDPTSSYRLAFHLDDGWSGILDIHTLEVTHIHCPPPAWLTGSDISNLSYLIKPSWLSTNSIFAVGSSSDKGLHLLDFYPDPSSPCHVDCSEEMANSSRRNGFVSLSEDVSACATHPLNGSIVAGTKQASLLMIDQRKKGLQGEEGP</sequence>
<dbReference type="SUPFAM" id="SSF69322">
    <property type="entry name" value="Tricorn protease domain 2"/>
    <property type="match status" value="1"/>
</dbReference>
<evidence type="ECO:0000313" key="3">
    <source>
        <dbReference type="Proteomes" id="UP000813463"/>
    </source>
</evidence>
<dbReference type="SMART" id="SM00320">
    <property type="entry name" value="WD40"/>
    <property type="match status" value="4"/>
</dbReference>
<keyword evidence="1" id="KW-0853">WD repeat</keyword>
<dbReference type="PANTHER" id="PTHR19857">
    <property type="entry name" value="MITOCHONDRIAL DIVISION PROTEIN 1-RELATED"/>
    <property type="match status" value="1"/>
</dbReference>
<dbReference type="KEGG" id="soe:110801959"/>
<dbReference type="GeneID" id="110801959"/>
<dbReference type="PANTHER" id="PTHR19857:SF21">
    <property type="entry name" value="ANAPHASE-PROMOTING COMPLEX SUBUNIT 4 WD40 DOMAIN-CONTAINING PROTEIN"/>
    <property type="match status" value="1"/>
</dbReference>
<keyword evidence="2" id="KW-0677">Repeat</keyword>
<dbReference type="InterPro" id="IPR001680">
    <property type="entry name" value="WD40_rpt"/>
</dbReference>
<protein>
    <submittedName>
        <fullName evidence="4">Uncharacterized protein LOC110801959</fullName>
    </submittedName>
</protein>
<dbReference type="RefSeq" id="XP_021863061.1">
    <property type="nucleotide sequence ID" value="XM_022007369.1"/>
</dbReference>
<evidence type="ECO:0000313" key="4">
    <source>
        <dbReference type="RefSeq" id="XP_021863061.1"/>
    </source>
</evidence>
<dbReference type="Gene3D" id="2.130.10.10">
    <property type="entry name" value="YVTN repeat-like/Quinoprotein amine dehydrogenase"/>
    <property type="match status" value="1"/>
</dbReference>
<organism evidence="3 4">
    <name type="scientific">Spinacia oleracea</name>
    <name type="common">Spinach</name>
    <dbReference type="NCBI Taxonomy" id="3562"/>
    <lineage>
        <taxon>Eukaryota</taxon>
        <taxon>Viridiplantae</taxon>
        <taxon>Streptophyta</taxon>
        <taxon>Embryophyta</taxon>
        <taxon>Tracheophyta</taxon>
        <taxon>Spermatophyta</taxon>
        <taxon>Magnoliopsida</taxon>
        <taxon>eudicotyledons</taxon>
        <taxon>Gunneridae</taxon>
        <taxon>Pentapetalae</taxon>
        <taxon>Caryophyllales</taxon>
        <taxon>Chenopodiaceae</taxon>
        <taxon>Chenopodioideae</taxon>
        <taxon>Anserineae</taxon>
        <taxon>Spinacia</taxon>
    </lineage>
</organism>
<evidence type="ECO:0000256" key="2">
    <source>
        <dbReference type="ARBA" id="ARBA00022737"/>
    </source>
</evidence>
<dbReference type="InterPro" id="IPR015943">
    <property type="entry name" value="WD40/YVTN_repeat-like_dom_sf"/>
</dbReference>
<dbReference type="InterPro" id="IPR051179">
    <property type="entry name" value="WD_repeat_multifunction"/>
</dbReference>
<dbReference type="Proteomes" id="UP000813463">
    <property type="component" value="Chromosome 4"/>
</dbReference>
<name>A0A9R0J896_SPIOL</name>
<dbReference type="OrthoDB" id="10260946at2759"/>
<dbReference type="AlphaFoldDB" id="A0A9R0J896"/>
<reference evidence="3" key="1">
    <citation type="journal article" date="2021" name="Nat. Commun.">
        <title>Genomic analyses provide insights into spinach domestication and the genetic basis of agronomic traits.</title>
        <authorList>
            <person name="Cai X."/>
            <person name="Sun X."/>
            <person name="Xu C."/>
            <person name="Sun H."/>
            <person name="Wang X."/>
            <person name="Ge C."/>
            <person name="Zhang Z."/>
            <person name="Wang Q."/>
            <person name="Fei Z."/>
            <person name="Jiao C."/>
            <person name="Wang Q."/>
        </authorList>
    </citation>
    <scope>NUCLEOTIDE SEQUENCE [LARGE SCALE GENOMIC DNA]</scope>
    <source>
        <strain evidence="3">cv. Varoflay</strain>
    </source>
</reference>
<proteinExistence type="predicted"/>
<keyword evidence="3" id="KW-1185">Reference proteome</keyword>
<dbReference type="RefSeq" id="XP_056699583.1">
    <property type="nucleotide sequence ID" value="XM_056843605.1"/>
</dbReference>
<reference evidence="4" key="2">
    <citation type="submission" date="2025-04" db="UniProtKB">
        <authorList>
            <consortium name="RefSeq"/>
        </authorList>
    </citation>
    <scope>IDENTIFICATION</scope>
    <source>
        <tissue evidence="5">Leaf</tissue>
    </source>
</reference>
<evidence type="ECO:0000313" key="5">
    <source>
        <dbReference type="RefSeq" id="XP_056699583.1"/>
    </source>
</evidence>
<accession>A0A9R0J896</accession>
<evidence type="ECO:0000256" key="1">
    <source>
        <dbReference type="ARBA" id="ARBA00022574"/>
    </source>
</evidence>
<gene>
    <name evidence="4 5" type="primary">LOC110801959</name>
</gene>